<sequence>MIELFNLRPVSGTMPLSFSNLSFRFPVPPIWSQNQEQNSGLSEVKKEKRKKRPMSTTSILPPIASSDTNHHQALTLPNPDLDLPKTITTTTKKERRMGVLFPSFALFSRWSTSMENRKDNSHRDSTGSARSLFC</sequence>
<proteinExistence type="predicted"/>
<evidence type="ECO:0000313" key="3">
    <source>
        <dbReference type="Proteomes" id="UP001610335"/>
    </source>
</evidence>
<evidence type="ECO:0000256" key="1">
    <source>
        <dbReference type="SAM" id="MobiDB-lite"/>
    </source>
</evidence>
<protein>
    <submittedName>
        <fullName evidence="2">Uncharacterized protein</fullName>
    </submittedName>
</protein>
<feature type="region of interest" description="Disordered" evidence="1">
    <location>
        <begin position="115"/>
        <end position="134"/>
    </location>
</feature>
<feature type="compositionally biased region" description="Basic and acidic residues" evidence="1">
    <location>
        <begin position="115"/>
        <end position="125"/>
    </location>
</feature>
<organism evidence="2 3">
    <name type="scientific">Aspergillus cavernicola</name>
    <dbReference type="NCBI Taxonomy" id="176166"/>
    <lineage>
        <taxon>Eukaryota</taxon>
        <taxon>Fungi</taxon>
        <taxon>Dikarya</taxon>
        <taxon>Ascomycota</taxon>
        <taxon>Pezizomycotina</taxon>
        <taxon>Eurotiomycetes</taxon>
        <taxon>Eurotiomycetidae</taxon>
        <taxon>Eurotiales</taxon>
        <taxon>Aspergillaceae</taxon>
        <taxon>Aspergillus</taxon>
        <taxon>Aspergillus subgen. Nidulantes</taxon>
    </lineage>
</organism>
<dbReference type="EMBL" id="JBFXLS010000047">
    <property type="protein sequence ID" value="KAL2824048.1"/>
    <property type="molecule type" value="Genomic_DNA"/>
</dbReference>
<reference evidence="2 3" key="1">
    <citation type="submission" date="2024-07" db="EMBL/GenBank/DDBJ databases">
        <title>Section-level genome sequencing and comparative genomics of Aspergillus sections Usti and Cavernicolus.</title>
        <authorList>
            <consortium name="Lawrence Berkeley National Laboratory"/>
            <person name="Nybo J.L."/>
            <person name="Vesth T.C."/>
            <person name="Theobald S."/>
            <person name="Frisvad J.C."/>
            <person name="Larsen T.O."/>
            <person name="Kjaerboelling I."/>
            <person name="Rothschild-Mancinelli K."/>
            <person name="Lyhne E.K."/>
            <person name="Kogle M.E."/>
            <person name="Barry K."/>
            <person name="Clum A."/>
            <person name="Na H."/>
            <person name="Ledsgaard L."/>
            <person name="Lin J."/>
            <person name="Lipzen A."/>
            <person name="Kuo A."/>
            <person name="Riley R."/>
            <person name="Mondo S."/>
            <person name="LaButti K."/>
            <person name="Haridas S."/>
            <person name="Pangalinan J."/>
            <person name="Salamov A.A."/>
            <person name="Simmons B.A."/>
            <person name="Magnuson J.K."/>
            <person name="Chen J."/>
            <person name="Drula E."/>
            <person name="Henrissat B."/>
            <person name="Wiebenga A."/>
            <person name="Lubbers R.J."/>
            <person name="Gomes A.C."/>
            <person name="Makela M.R."/>
            <person name="Stajich J."/>
            <person name="Grigoriev I.V."/>
            <person name="Mortensen U.H."/>
            <person name="De vries R.P."/>
            <person name="Baker S.E."/>
            <person name="Andersen M.R."/>
        </authorList>
    </citation>
    <scope>NUCLEOTIDE SEQUENCE [LARGE SCALE GENOMIC DNA]</scope>
    <source>
        <strain evidence="2 3">CBS 600.67</strain>
    </source>
</reference>
<accession>A0ABR4I8I1</accession>
<name>A0ABR4I8I1_9EURO</name>
<feature type="region of interest" description="Disordered" evidence="1">
    <location>
        <begin position="33"/>
        <end position="85"/>
    </location>
</feature>
<gene>
    <name evidence="2" type="ORF">BDW59DRAFT_148100</name>
</gene>
<dbReference type="Proteomes" id="UP001610335">
    <property type="component" value="Unassembled WGS sequence"/>
</dbReference>
<keyword evidence="3" id="KW-1185">Reference proteome</keyword>
<evidence type="ECO:0000313" key="2">
    <source>
        <dbReference type="EMBL" id="KAL2824048.1"/>
    </source>
</evidence>
<comment type="caution">
    <text evidence="2">The sequence shown here is derived from an EMBL/GenBank/DDBJ whole genome shotgun (WGS) entry which is preliminary data.</text>
</comment>